<proteinExistence type="predicted"/>
<evidence type="ECO:0000256" key="5">
    <source>
        <dbReference type="SAM" id="Phobius"/>
    </source>
</evidence>
<dbReference type="CDD" id="cd03127">
    <property type="entry name" value="tetraspanin_LEL"/>
    <property type="match status" value="1"/>
</dbReference>
<dbReference type="InterPro" id="IPR018499">
    <property type="entry name" value="Tetraspanin/Peripherin"/>
</dbReference>
<evidence type="ECO:0008006" key="8">
    <source>
        <dbReference type="Google" id="ProtNLM"/>
    </source>
</evidence>
<dbReference type="InterPro" id="IPR008952">
    <property type="entry name" value="Tetraspanin_EC2_sf"/>
</dbReference>
<evidence type="ECO:0000256" key="3">
    <source>
        <dbReference type="ARBA" id="ARBA00022989"/>
    </source>
</evidence>
<sequence length="148" mass="16122">SAIILLEMITSVAVVSTKDAIYDDLKSSLAKSMNVSMDKYTDNSSDTQIWDVIQTNQKCCGIRGYDDWALSGYGDGNDVPESCCQLNIDGCGRGVVEMSDPWNVIFANGCLEVVLTGMKRVVGYLACAIWIPVIIIQGILRVLVCKCI</sequence>
<dbReference type="AlphaFoldDB" id="A0AAV2PPM4"/>
<evidence type="ECO:0000313" key="7">
    <source>
        <dbReference type="Proteomes" id="UP001497623"/>
    </source>
</evidence>
<evidence type="ECO:0000256" key="2">
    <source>
        <dbReference type="ARBA" id="ARBA00022692"/>
    </source>
</evidence>
<name>A0AAV2PPM4_MEGNR</name>
<reference evidence="6 7" key="1">
    <citation type="submission" date="2024-05" db="EMBL/GenBank/DDBJ databases">
        <authorList>
            <person name="Wallberg A."/>
        </authorList>
    </citation>
    <scope>NUCLEOTIDE SEQUENCE [LARGE SCALE GENOMIC DNA]</scope>
</reference>
<comment type="caution">
    <text evidence="6">The sequence shown here is derived from an EMBL/GenBank/DDBJ whole genome shotgun (WGS) entry which is preliminary data.</text>
</comment>
<feature type="non-terminal residue" evidence="6">
    <location>
        <position position="1"/>
    </location>
</feature>
<dbReference type="Proteomes" id="UP001497623">
    <property type="component" value="Unassembled WGS sequence"/>
</dbReference>
<evidence type="ECO:0000256" key="4">
    <source>
        <dbReference type="ARBA" id="ARBA00023136"/>
    </source>
</evidence>
<organism evidence="6 7">
    <name type="scientific">Meganyctiphanes norvegica</name>
    <name type="common">Northern krill</name>
    <name type="synonym">Thysanopoda norvegica</name>
    <dbReference type="NCBI Taxonomy" id="48144"/>
    <lineage>
        <taxon>Eukaryota</taxon>
        <taxon>Metazoa</taxon>
        <taxon>Ecdysozoa</taxon>
        <taxon>Arthropoda</taxon>
        <taxon>Crustacea</taxon>
        <taxon>Multicrustacea</taxon>
        <taxon>Malacostraca</taxon>
        <taxon>Eumalacostraca</taxon>
        <taxon>Eucarida</taxon>
        <taxon>Euphausiacea</taxon>
        <taxon>Euphausiidae</taxon>
        <taxon>Meganyctiphanes</taxon>
    </lineage>
</organism>
<feature type="transmembrane region" description="Helical" evidence="5">
    <location>
        <begin position="121"/>
        <end position="144"/>
    </location>
</feature>
<gene>
    <name evidence="6" type="ORF">MNOR_LOCUS3114</name>
</gene>
<dbReference type="EMBL" id="CAXKWB010001024">
    <property type="protein sequence ID" value="CAL4063148.1"/>
    <property type="molecule type" value="Genomic_DNA"/>
</dbReference>
<dbReference type="GO" id="GO:0016020">
    <property type="term" value="C:membrane"/>
    <property type="evidence" value="ECO:0007669"/>
    <property type="project" value="UniProtKB-SubCell"/>
</dbReference>
<keyword evidence="4 5" id="KW-0472">Membrane</keyword>
<protein>
    <recommendedName>
        <fullName evidence="8">Tetraspanin</fullName>
    </recommendedName>
</protein>
<evidence type="ECO:0000313" key="6">
    <source>
        <dbReference type="EMBL" id="CAL4063148.1"/>
    </source>
</evidence>
<keyword evidence="7" id="KW-1185">Reference proteome</keyword>
<dbReference type="Pfam" id="PF00335">
    <property type="entry name" value="Tetraspanin"/>
    <property type="match status" value="1"/>
</dbReference>
<keyword evidence="3 5" id="KW-1133">Transmembrane helix</keyword>
<accession>A0AAV2PPM4</accession>
<comment type="subcellular location">
    <subcellularLocation>
        <location evidence="1">Membrane</location>
        <topology evidence="1">Multi-pass membrane protein</topology>
    </subcellularLocation>
</comment>
<dbReference type="Gene3D" id="1.10.1450.10">
    <property type="entry name" value="Tetraspanin"/>
    <property type="match status" value="1"/>
</dbReference>
<evidence type="ECO:0000256" key="1">
    <source>
        <dbReference type="ARBA" id="ARBA00004141"/>
    </source>
</evidence>
<keyword evidence="2 5" id="KW-0812">Transmembrane</keyword>
<dbReference type="SUPFAM" id="SSF48652">
    <property type="entry name" value="Tetraspanin"/>
    <property type="match status" value="1"/>
</dbReference>